<evidence type="ECO:0000313" key="3">
    <source>
        <dbReference type="Proteomes" id="UP000224854"/>
    </source>
</evidence>
<comment type="caution">
    <text evidence="2">The sequence shown here is derived from an EMBL/GenBank/DDBJ whole genome shotgun (WGS) entry which is preliminary data.</text>
</comment>
<accession>A0A2C5ZMD3</accession>
<dbReference type="EMBL" id="NJEU01000070">
    <property type="protein sequence ID" value="PHH82227.1"/>
    <property type="molecule type" value="Genomic_DNA"/>
</dbReference>
<organism evidence="2 3">
    <name type="scientific">Ophiocordyceps australis</name>
    <dbReference type="NCBI Taxonomy" id="1399860"/>
    <lineage>
        <taxon>Eukaryota</taxon>
        <taxon>Fungi</taxon>
        <taxon>Dikarya</taxon>
        <taxon>Ascomycota</taxon>
        <taxon>Pezizomycotina</taxon>
        <taxon>Sordariomycetes</taxon>
        <taxon>Hypocreomycetidae</taxon>
        <taxon>Hypocreales</taxon>
        <taxon>Ophiocordycipitaceae</taxon>
        <taxon>Ophiocordyceps</taxon>
    </lineage>
</organism>
<keyword evidence="3" id="KW-1185">Reference proteome</keyword>
<protein>
    <submittedName>
        <fullName evidence="2">Uncharacterized protein</fullName>
    </submittedName>
</protein>
<evidence type="ECO:0000313" key="2">
    <source>
        <dbReference type="EMBL" id="PHH82227.1"/>
    </source>
</evidence>
<dbReference type="AlphaFoldDB" id="A0A2C5ZMD3"/>
<sequence length="173" mass="17783">MKGGMKGGKPGKEDVMAAQLLSNEADTGLGISMGVSIRQRIAESQTADLDARLDKRGDESFVVDAVTGKEGVKAAARMGECGSDRVGLPVEGAKANGGRGGRGVGGGARQRVLGGLAAAPTRRRQRLVGGGEIAGDEFVHVRLVRQHVGMRAVRLERNGDAGRDAAAKLKNGG</sequence>
<feature type="region of interest" description="Disordered" evidence="1">
    <location>
        <begin position="83"/>
        <end position="106"/>
    </location>
</feature>
<dbReference type="Proteomes" id="UP000224854">
    <property type="component" value="Unassembled WGS sequence"/>
</dbReference>
<proteinExistence type="predicted"/>
<feature type="compositionally biased region" description="Gly residues" evidence="1">
    <location>
        <begin position="95"/>
        <end position="106"/>
    </location>
</feature>
<evidence type="ECO:0000256" key="1">
    <source>
        <dbReference type="SAM" id="MobiDB-lite"/>
    </source>
</evidence>
<gene>
    <name evidence="2" type="ORF">CDD82_6646</name>
</gene>
<name>A0A2C5ZMD3_9HYPO</name>
<reference evidence="2 3" key="1">
    <citation type="submission" date="2017-06" db="EMBL/GenBank/DDBJ databases">
        <title>Ant-infecting Ophiocordyceps genomes reveal a high diversity of potential behavioral manipulation genes and a possible major role for enterotoxins.</title>
        <authorList>
            <person name="De Bekker C."/>
            <person name="Evans H.C."/>
            <person name="Brachmann A."/>
            <person name="Hughes D.P."/>
        </authorList>
    </citation>
    <scope>NUCLEOTIDE SEQUENCE [LARGE SCALE GENOMIC DNA]</scope>
    <source>
        <strain evidence="2 3">1348a</strain>
    </source>
</reference>